<evidence type="ECO:0000256" key="1">
    <source>
        <dbReference type="SAM" id="Phobius"/>
    </source>
</evidence>
<feature type="transmembrane region" description="Helical" evidence="1">
    <location>
        <begin position="71"/>
        <end position="88"/>
    </location>
</feature>
<name>A0A0R3MS41_9BRAD</name>
<evidence type="ECO:0000313" key="2">
    <source>
        <dbReference type="EMBL" id="KRR22398.1"/>
    </source>
</evidence>
<evidence type="ECO:0008006" key="4">
    <source>
        <dbReference type="Google" id="ProtNLM"/>
    </source>
</evidence>
<reference evidence="2 3" key="1">
    <citation type="submission" date="2014-03" db="EMBL/GenBank/DDBJ databases">
        <title>Bradyrhizobium valentinum sp. nov., isolated from effective nodules of Lupinus mariae-josephae, a lupine endemic of basic-lime soils in Eastern Spain.</title>
        <authorList>
            <person name="Duran D."/>
            <person name="Rey L."/>
            <person name="Navarro A."/>
            <person name="Busquets A."/>
            <person name="Imperial J."/>
            <person name="Ruiz-Argueso T."/>
        </authorList>
    </citation>
    <scope>NUCLEOTIDE SEQUENCE [LARGE SCALE GENOMIC DNA]</scope>
    <source>
        <strain evidence="2 3">CCBAU 23086</strain>
    </source>
</reference>
<proteinExistence type="predicted"/>
<dbReference type="OrthoDB" id="8244697at2"/>
<keyword evidence="1" id="KW-1133">Transmembrane helix</keyword>
<gene>
    <name evidence="2" type="ORF">CQ14_34945</name>
</gene>
<comment type="caution">
    <text evidence="2">The sequence shown here is derived from an EMBL/GenBank/DDBJ whole genome shotgun (WGS) entry which is preliminary data.</text>
</comment>
<keyword evidence="1" id="KW-0812">Transmembrane</keyword>
<sequence length="91" mass="9952">MFRSGSLGDELLTLKDEMSRFLNMPADDMFGAAKGHAEALGEQVKDVLSEFAETLSEEEEHIETLIAERPIAALASAFALGVAIGFMLRRH</sequence>
<dbReference type="EMBL" id="LLYB01000074">
    <property type="protein sequence ID" value="KRR22398.1"/>
    <property type="molecule type" value="Genomic_DNA"/>
</dbReference>
<dbReference type="RefSeq" id="WP_057859533.1">
    <property type="nucleotide sequence ID" value="NZ_LLYB01000074.1"/>
</dbReference>
<protein>
    <recommendedName>
        <fullName evidence="4">Membrane-anchored ribosome-binding protein, inhibits growth in stationary phase, ElaB/YqjD/DUF883 family</fullName>
    </recommendedName>
</protein>
<accession>A0A0R3MS41</accession>
<evidence type="ECO:0000313" key="3">
    <source>
        <dbReference type="Proteomes" id="UP000051660"/>
    </source>
</evidence>
<organism evidence="2 3">
    <name type="scientific">Bradyrhizobium lablabi</name>
    <dbReference type="NCBI Taxonomy" id="722472"/>
    <lineage>
        <taxon>Bacteria</taxon>
        <taxon>Pseudomonadati</taxon>
        <taxon>Pseudomonadota</taxon>
        <taxon>Alphaproteobacteria</taxon>
        <taxon>Hyphomicrobiales</taxon>
        <taxon>Nitrobacteraceae</taxon>
        <taxon>Bradyrhizobium</taxon>
    </lineage>
</organism>
<keyword evidence="1" id="KW-0472">Membrane</keyword>
<dbReference type="Proteomes" id="UP000051660">
    <property type="component" value="Unassembled WGS sequence"/>
</dbReference>
<dbReference type="AlphaFoldDB" id="A0A0R3MS41"/>